<sequence length="23" mass="2681">MIRDNRSAINLNQISMCMVNNQD</sequence>
<proteinExistence type="predicted"/>
<dbReference type="EMBL" id="GBRH01270110">
    <property type="protein sequence ID" value="JAD27785.1"/>
    <property type="molecule type" value="Transcribed_RNA"/>
</dbReference>
<dbReference type="AlphaFoldDB" id="A0A0A8YT79"/>
<protein>
    <submittedName>
        <fullName evidence="1">Uncharacterized protein</fullName>
    </submittedName>
</protein>
<name>A0A0A8YT79_ARUDO</name>
<organism evidence="1">
    <name type="scientific">Arundo donax</name>
    <name type="common">Giant reed</name>
    <name type="synonym">Donax arundinaceus</name>
    <dbReference type="NCBI Taxonomy" id="35708"/>
    <lineage>
        <taxon>Eukaryota</taxon>
        <taxon>Viridiplantae</taxon>
        <taxon>Streptophyta</taxon>
        <taxon>Embryophyta</taxon>
        <taxon>Tracheophyta</taxon>
        <taxon>Spermatophyta</taxon>
        <taxon>Magnoliopsida</taxon>
        <taxon>Liliopsida</taxon>
        <taxon>Poales</taxon>
        <taxon>Poaceae</taxon>
        <taxon>PACMAD clade</taxon>
        <taxon>Arundinoideae</taxon>
        <taxon>Arundineae</taxon>
        <taxon>Arundo</taxon>
    </lineage>
</organism>
<evidence type="ECO:0000313" key="1">
    <source>
        <dbReference type="EMBL" id="JAD27785.1"/>
    </source>
</evidence>
<reference evidence="1" key="2">
    <citation type="journal article" date="2015" name="Data Brief">
        <title>Shoot transcriptome of the giant reed, Arundo donax.</title>
        <authorList>
            <person name="Barrero R.A."/>
            <person name="Guerrero F.D."/>
            <person name="Moolhuijzen P."/>
            <person name="Goolsby J.A."/>
            <person name="Tidwell J."/>
            <person name="Bellgard S.E."/>
            <person name="Bellgard M.I."/>
        </authorList>
    </citation>
    <scope>NUCLEOTIDE SEQUENCE</scope>
    <source>
        <tissue evidence="1">Shoot tissue taken approximately 20 cm above the soil surface</tissue>
    </source>
</reference>
<accession>A0A0A8YT79</accession>
<reference evidence="1" key="1">
    <citation type="submission" date="2014-09" db="EMBL/GenBank/DDBJ databases">
        <authorList>
            <person name="Magalhaes I.L.F."/>
            <person name="Oliveira U."/>
            <person name="Santos F.R."/>
            <person name="Vidigal T.H.D.A."/>
            <person name="Brescovit A.D."/>
            <person name="Santos A.J."/>
        </authorList>
    </citation>
    <scope>NUCLEOTIDE SEQUENCE</scope>
    <source>
        <tissue evidence="1">Shoot tissue taken approximately 20 cm above the soil surface</tissue>
    </source>
</reference>